<keyword evidence="1" id="KW-0175">Coiled coil</keyword>
<feature type="compositionally biased region" description="Polar residues" evidence="2">
    <location>
        <begin position="672"/>
        <end position="683"/>
    </location>
</feature>
<organism evidence="3 4">
    <name type="scientific">Ceratodon purpureus</name>
    <name type="common">Fire moss</name>
    <name type="synonym">Dicranum purpureum</name>
    <dbReference type="NCBI Taxonomy" id="3225"/>
    <lineage>
        <taxon>Eukaryota</taxon>
        <taxon>Viridiplantae</taxon>
        <taxon>Streptophyta</taxon>
        <taxon>Embryophyta</taxon>
        <taxon>Bryophyta</taxon>
        <taxon>Bryophytina</taxon>
        <taxon>Bryopsida</taxon>
        <taxon>Dicranidae</taxon>
        <taxon>Pseudoditrichales</taxon>
        <taxon>Ditrichaceae</taxon>
        <taxon>Ceratodon</taxon>
    </lineage>
</organism>
<feature type="region of interest" description="Disordered" evidence="2">
    <location>
        <begin position="77"/>
        <end position="108"/>
    </location>
</feature>
<accession>A0A8T0G6L6</accession>
<dbReference type="EMBL" id="CM026433">
    <property type="protein sequence ID" value="KAG0554127.1"/>
    <property type="molecule type" value="Genomic_DNA"/>
</dbReference>
<reference evidence="3" key="1">
    <citation type="submission" date="2020-06" db="EMBL/GenBank/DDBJ databases">
        <title>WGS assembly of Ceratodon purpureus strain R40.</title>
        <authorList>
            <person name="Carey S.B."/>
            <person name="Jenkins J."/>
            <person name="Shu S."/>
            <person name="Lovell J.T."/>
            <person name="Sreedasyam A."/>
            <person name="Maumus F."/>
            <person name="Tiley G.P."/>
            <person name="Fernandez-Pozo N."/>
            <person name="Barry K."/>
            <person name="Chen C."/>
            <person name="Wang M."/>
            <person name="Lipzen A."/>
            <person name="Daum C."/>
            <person name="Saski C.A."/>
            <person name="Payton A.C."/>
            <person name="Mcbreen J.C."/>
            <person name="Conrad R.E."/>
            <person name="Kollar L.M."/>
            <person name="Olsson S."/>
            <person name="Huttunen S."/>
            <person name="Landis J.B."/>
            <person name="Wickett N.J."/>
            <person name="Johnson M.G."/>
            <person name="Rensing S.A."/>
            <person name="Grimwood J."/>
            <person name="Schmutz J."/>
            <person name="Mcdaniel S.F."/>
        </authorList>
    </citation>
    <scope>NUCLEOTIDE SEQUENCE</scope>
    <source>
        <strain evidence="3">R40</strain>
    </source>
</reference>
<gene>
    <name evidence="3" type="ORF">KC19_12G064900</name>
</gene>
<feature type="coiled-coil region" evidence="1">
    <location>
        <begin position="630"/>
        <end position="657"/>
    </location>
</feature>
<feature type="compositionally biased region" description="Low complexity" evidence="2">
    <location>
        <begin position="27"/>
        <end position="39"/>
    </location>
</feature>
<feature type="region of interest" description="Disordered" evidence="2">
    <location>
        <begin position="1"/>
        <end position="59"/>
    </location>
</feature>
<comment type="caution">
    <text evidence="3">The sequence shown here is derived from an EMBL/GenBank/DDBJ whole genome shotgun (WGS) entry which is preliminary data.</text>
</comment>
<feature type="coiled-coil region" evidence="1">
    <location>
        <begin position="512"/>
        <end position="546"/>
    </location>
</feature>
<protein>
    <submittedName>
        <fullName evidence="3">Uncharacterized protein</fullName>
    </submittedName>
</protein>
<proteinExistence type="predicted"/>
<feature type="compositionally biased region" description="Polar residues" evidence="2">
    <location>
        <begin position="318"/>
        <end position="337"/>
    </location>
</feature>
<feature type="coiled-coil region" evidence="1">
    <location>
        <begin position="228"/>
        <end position="271"/>
    </location>
</feature>
<feature type="coiled-coil region" evidence="1">
    <location>
        <begin position="955"/>
        <end position="996"/>
    </location>
</feature>
<name>A0A8T0G6L6_CERPU</name>
<feature type="coiled-coil region" evidence="1">
    <location>
        <begin position="1091"/>
        <end position="1118"/>
    </location>
</feature>
<sequence>MAEHEVSVECSGEHVEVTGVSIRGEEGNNLSQNSSGSSEYLEAFGGSEDLGDLSSGPDIVTGDLKRVRVRFGENISKDIGSDEHDTRSSKASEDAHFSSSQGERKSGLDVRFGGCDDWESREQHSKSAEKDFQVYHNELVPSASHDKPGNLETVLGQVAGRLASRASWGEKDDTDQLVSSFLLKQLRNLAIKERDLEDRLSHERIEHVVEKVEGEVEFEQVINEMWFSMQADDEAQEMERRERDFEMERREVQLEEEVRILQGKVRRLEDELRLSHSEKDLALQKKQDEMDDIIQSMLGDMRESEDVRPEVAAGEGSSVPNDSEPGASTPNRRTSATSQKAIVLAFEYMLKEANERAKQDRYVIDSTLHAKENLENELQEEKRKSLEKERHLESRLLAMEKEVNRLSGVLREADLALSVEQERRKEARVEVDQVLDTWKEEKRIRGEYEDKAKRLLSFMVSIKEKLATGDDAEEDVTSRLASVSKDLDKELQRMSSKRFSTKRSKLLESEQSTRWKSQRDAAVAERDNLEEKLNLHLRRARDRESEIEAMWVERERNLVTKCSSLEAAIAHWESKYKKRDTEVMQEKKLSEMELEAHRKQWADEKTGWEAFVLQREQWVEEQVSKWTSLLEAKDRELTSLRKELEELEVSFKNIKLTLENAPQQVHDDQKQMLENSSQTNISCESYEAERNSEESEGEGCQSVEKFVHEIDTREEPDIGVENEEKLRLEKEELEKELSRTLKVMDELRTEIQDKKTESDAEKKNLEAEITSKSAELDNLAGQLNTRERQMETLMQKFRDEVLSIDREVEKERKEREEVMEMHFVAKRRLLAEIREKEERWQNDLEAITQELLESREWARQKDEDIIILKEDLQALDELRKAEEQRLTKRIYTLMKEKDIITAALDREQKAREEMEAEFQRLEGEHRILLENLNAETDRSSTAPKLRGTNWSNADLQAAVDRVANMNKQIAEAMTAIESLKEELDTKEAQLVQAKMDKEAEWKKRHAALDQEHKEMLYMREQQWQQRWMRKEQELLSVNDTILGAQREEIAALQGALKELEWSIMHGDMDIKAKFAKMSNKEGMVQVHTSHLEEVDQYVLELQKKLEESEKKRKSAEITASVRELKRVSSFDVALIQGDRDGRHTLPNMVRHDGHLTSPLALENGESLRIRTRSSPGHRSGRSSFSSIREIQADSHWEVENSGSGGRHGGNVSSSTWHGQPRDDFTLSVPPVSPGRRQQKWLVDAAWLENVRKEQAFLRQQLEMERQRVCSFDQLEAENRLIEAAIVRAVEEKHESESKVMDLQQEVILLKKMLTVRSQTSS</sequence>
<feature type="region of interest" description="Disordered" evidence="2">
    <location>
        <begin position="301"/>
        <end position="337"/>
    </location>
</feature>
<evidence type="ECO:0000313" key="3">
    <source>
        <dbReference type="EMBL" id="KAG0554127.1"/>
    </source>
</evidence>
<evidence type="ECO:0000256" key="2">
    <source>
        <dbReference type="SAM" id="MobiDB-lite"/>
    </source>
</evidence>
<feature type="coiled-coil region" evidence="1">
    <location>
        <begin position="364"/>
        <end position="395"/>
    </location>
</feature>
<evidence type="ECO:0000256" key="1">
    <source>
        <dbReference type="SAM" id="Coils"/>
    </source>
</evidence>
<feature type="region of interest" description="Disordered" evidence="2">
    <location>
        <begin position="672"/>
        <end position="701"/>
    </location>
</feature>
<feature type="compositionally biased region" description="Basic and acidic residues" evidence="2">
    <location>
        <begin position="1"/>
        <end position="16"/>
    </location>
</feature>
<feature type="coiled-coil region" evidence="1">
    <location>
        <begin position="723"/>
        <end position="931"/>
    </location>
</feature>
<keyword evidence="4" id="KW-1185">Reference proteome</keyword>
<dbReference type="Proteomes" id="UP000822688">
    <property type="component" value="Chromosome 12"/>
</dbReference>
<evidence type="ECO:0000313" key="4">
    <source>
        <dbReference type="Proteomes" id="UP000822688"/>
    </source>
</evidence>
<feature type="region of interest" description="Disordered" evidence="2">
    <location>
        <begin position="1198"/>
        <end position="1234"/>
    </location>
</feature>
<feature type="coiled-coil region" evidence="1">
    <location>
        <begin position="1247"/>
        <end position="1305"/>
    </location>
</feature>